<evidence type="ECO:0000256" key="1">
    <source>
        <dbReference type="SAM" id="SignalP"/>
    </source>
</evidence>
<comment type="caution">
    <text evidence="2">The sequence shown here is derived from an EMBL/GenBank/DDBJ whole genome shotgun (WGS) entry which is preliminary data.</text>
</comment>
<sequence>MRPYRIPPRKLTWIISMTSTAGLMLALEDGFSKMLGIKAWHEGKESKVLWLCGSPGTEKATLAKSVAVEFLKGLHDPPKRVKLAYYVSPALRTVGIPAKAESLEPGLAKIACDLLYTPIPSWC</sequence>
<keyword evidence="1" id="KW-0732">Signal</keyword>
<accession>A0A2T7A8V4</accession>
<proteinExistence type="predicted"/>
<dbReference type="EMBL" id="NESQ01000003">
    <property type="protein sequence ID" value="PUU84145.1"/>
    <property type="molecule type" value="Genomic_DNA"/>
</dbReference>
<feature type="chain" id="PRO_5015781734" evidence="1">
    <location>
        <begin position="27"/>
        <end position="123"/>
    </location>
</feature>
<dbReference type="Proteomes" id="UP000244722">
    <property type="component" value="Unassembled WGS sequence"/>
</dbReference>
<protein>
    <submittedName>
        <fullName evidence="2">Uncharacterized protein</fullName>
    </submittedName>
</protein>
<keyword evidence="3" id="KW-1185">Reference proteome</keyword>
<evidence type="ECO:0000313" key="3">
    <source>
        <dbReference type="Proteomes" id="UP000244722"/>
    </source>
</evidence>
<feature type="signal peptide" evidence="1">
    <location>
        <begin position="1"/>
        <end position="26"/>
    </location>
</feature>
<dbReference type="STRING" id="42251.A0A2T7A8V4"/>
<organism evidence="2 3">
    <name type="scientific">Tuber borchii</name>
    <name type="common">White truffle</name>
    <dbReference type="NCBI Taxonomy" id="42251"/>
    <lineage>
        <taxon>Eukaryota</taxon>
        <taxon>Fungi</taxon>
        <taxon>Dikarya</taxon>
        <taxon>Ascomycota</taxon>
        <taxon>Pezizomycotina</taxon>
        <taxon>Pezizomycetes</taxon>
        <taxon>Pezizales</taxon>
        <taxon>Tuberaceae</taxon>
        <taxon>Tuber</taxon>
    </lineage>
</organism>
<name>A0A2T7A8V4_TUBBO</name>
<reference evidence="2 3" key="1">
    <citation type="submission" date="2017-04" db="EMBL/GenBank/DDBJ databases">
        <title>Draft genome sequence of Tuber borchii Vittad., a whitish edible truffle.</title>
        <authorList>
            <consortium name="DOE Joint Genome Institute"/>
            <person name="Murat C."/>
            <person name="Kuo A."/>
            <person name="Barry K.W."/>
            <person name="Clum A."/>
            <person name="Dockter R.B."/>
            <person name="Fauchery L."/>
            <person name="Iotti M."/>
            <person name="Kohler A."/>
            <person name="Labutti K."/>
            <person name="Lindquist E.A."/>
            <person name="Lipzen A."/>
            <person name="Ohm R.A."/>
            <person name="Wang M."/>
            <person name="Grigoriev I.V."/>
            <person name="Zambonelli A."/>
            <person name="Martin F.M."/>
        </authorList>
    </citation>
    <scope>NUCLEOTIDE SEQUENCE [LARGE SCALE GENOMIC DNA]</scope>
    <source>
        <strain evidence="2 3">Tbo3840</strain>
    </source>
</reference>
<dbReference type="AlphaFoldDB" id="A0A2T7A8V4"/>
<evidence type="ECO:0000313" key="2">
    <source>
        <dbReference type="EMBL" id="PUU84145.1"/>
    </source>
</evidence>
<gene>
    <name evidence="2" type="ORF">B9Z19DRAFT_1118234</name>
</gene>